<evidence type="ECO:0000313" key="2">
    <source>
        <dbReference type="Proteomes" id="UP000034455"/>
    </source>
</evidence>
<reference evidence="1 2" key="1">
    <citation type="submission" date="2015-03" db="EMBL/GenBank/DDBJ databases">
        <title>Genome Assembly of Staphylococcus cohnii subsp. cohnii strain G22B2.</title>
        <authorList>
            <person name="Nair G."/>
            <person name="Kaur G."/>
            <person name="Khatri I."/>
            <person name="Singh N.K."/>
            <person name="Sathyabama S."/>
            <person name="Maurya S.K."/>
            <person name="Subramanian S."/>
            <person name="Agrewala J.N."/>
            <person name="Mayilraj S."/>
        </authorList>
    </citation>
    <scope>NUCLEOTIDE SEQUENCE [LARGE SCALE GENOMIC DNA]</scope>
    <source>
        <strain evidence="1 2">G22B2</strain>
    </source>
</reference>
<dbReference type="PATRIC" id="fig|74704.6.peg.2393"/>
<dbReference type="AlphaFoldDB" id="A0A0M2NXW7"/>
<name>A0A0M2NXW7_STACC</name>
<comment type="caution">
    <text evidence="1">The sequence shown here is derived from an EMBL/GenBank/DDBJ whole genome shotgun (WGS) entry which is preliminary data.</text>
</comment>
<gene>
    <name evidence="1" type="ORF">UF66_2302</name>
</gene>
<evidence type="ECO:0000313" key="1">
    <source>
        <dbReference type="EMBL" id="KKI62518.1"/>
    </source>
</evidence>
<dbReference type="Proteomes" id="UP000034455">
    <property type="component" value="Unassembled WGS sequence"/>
</dbReference>
<sequence>MTIKKIKNMLTNIGLNVESEKLSKVEVQLFPTDQPLKDNTVLEGYSCNIKNWPKFKIWINKSNKVTIKSRGVQKSFDIEDEKSLRKELKGFEIL</sequence>
<dbReference type="RefSeq" id="WP_230621704.1">
    <property type="nucleotide sequence ID" value="NZ_LAKJ01000067.1"/>
</dbReference>
<dbReference type="EMBL" id="LAKJ01000067">
    <property type="protein sequence ID" value="KKI62518.1"/>
    <property type="molecule type" value="Genomic_DNA"/>
</dbReference>
<accession>A0A0M2NXW7</accession>
<protein>
    <submittedName>
        <fullName evidence="1">Uncharacterized protein</fullName>
    </submittedName>
</protein>
<organism evidence="1 2">
    <name type="scientific">Staphylococcus cohnii subsp. cohnii</name>
    <dbReference type="NCBI Taxonomy" id="74704"/>
    <lineage>
        <taxon>Bacteria</taxon>
        <taxon>Bacillati</taxon>
        <taxon>Bacillota</taxon>
        <taxon>Bacilli</taxon>
        <taxon>Bacillales</taxon>
        <taxon>Staphylococcaceae</taxon>
        <taxon>Staphylococcus</taxon>
        <taxon>Staphylococcus cohnii species complex</taxon>
    </lineage>
</organism>
<proteinExistence type="predicted"/>